<dbReference type="AlphaFoldDB" id="W5IJD9"/>
<gene>
    <name evidence="1" type="ORF">HMPREF9020_00778</name>
</gene>
<evidence type="ECO:0000313" key="1">
    <source>
        <dbReference type="EMBL" id="EFG27140.2"/>
    </source>
</evidence>
<dbReference type="RefSeq" id="WP_040590594.1">
    <property type="nucleotide sequence ID" value="NZ_GG770225.1"/>
</dbReference>
<accession>W5IJD9</accession>
<proteinExistence type="predicted"/>
<keyword evidence="2" id="KW-1185">Reference proteome</keyword>
<organism evidence="1 2">
    <name type="scientific">Scardovia inopinata F0304</name>
    <dbReference type="NCBI Taxonomy" id="641146"/>
    <lineage>
        <taxon>Bacteria</taxon>
        <taxon>Bacillati</taxon>
        <taxon>Actinomycetota</taxon>
        <taxon>Actinomycetes</taxon>
        <taxon>Bifidobacteriales</taxon>
        <taxon>Bifidobacteriaceae</taxon>
        <taxon>Scardovia</taxon>
    </lineage>
</organism>
<protein>
    <submittedName>
        <fullName evidence="1">Uncharacterized protein</fullName>
    </submittedName>
</protein>
<reference evidence="1 2" key="1">
    <citation type="submission" date="2012-01" db="EMBL/GenBank/DDBJ databases">
        <title>The Genome Sequence of Scardovia inopinata F0304.</title>
        <authorList>
            <consortium name="The Broad Institute Genome Sequencing Platform"/>
            <person name="Earl A."/>
            <person name="Ward D."/>
            <person name="Feldgarden M."/>
            <person name="Gevers D."/>
            <person name="Izard J."/>
            <person name="Baranova O.V."/>
            <person name="Blanton J.M."/>
            <person name="Tanner A.C."/>
            <person name="Dewhirst F.E."/>
            <person name="Young S.K."/>
            <person name="Zeng Q."/>
            <person name="Gargeya S."/>
            <person name="Fitzgerald M."/>
            <person name="Haas B."/>
            <person name="Abouelleil A."/>
            <person name="Alvarado L."/>
            <person name="Arachchi H.M."/>
            <person name="Berlin A."/>
            <person name="Chapman S.B."/>
            <person name="Gearin G."/>
            <person name="Goldberg J."/>
            <person name="Griggs A."/>
            <person name="Gujja S."/>
            <person name="Hansen M."/>
            <person name="Heiman D."/>
            <person name="Howarth C."/>
            <person name="Larimer J."/>
            <person name="Lui A."/>
            <person name="MacDonald P.J."/>
            <person name="McCowen C."/>
            <person name="Montmayeur A."/>
            <person name="Murphy C."/>
            <person name="Neiman D."/>
            <person name="Pearson M."/>
            <person name="Priest M."/>
            <person name="Roberts A."/>
            <person name="Saif S."/>
            <person name="Shea T."/>
            <person name="Sisk P."/>
            <person name="Stolte C."/>
            <person name="Sykes S."/>
            <person name="Wortman J."/>
            <person name="Nusbaum C."/>
            <person name="Birren B."/>
        </authorList>
    </citation>
    <scope>NUCLEOTIDE SEQUENCE [LARGE SCALE GENOMIC DNA]</scope>
    <source>
        <strain evidence="1 2">F0304</strain>
    </source>
</reference>
<evidence type="ECO:0000313" key="2">
    <source>
        <dbReference type="Proteomes" id="UP000005777"/>
    </source>
</evidence>
<sequence length="370" mass="42306">MDSYGNMMSMTGSWLVVGNYQATSVMTETLYDDFFKEQSINNHVYLICSASNVIIDKYESMGAGVRIWFHRFSLNGESINRDHLDIPRDLGFSQVSIIDDGLSVIADNLPMSGYEFLNNILKRIREFLLYAPNWESSHKIPKKKKKLIKKASEAFSRIICNYCVFDIQYIGQAFGSDDREVPRSATERLIEGHKTFTKILSVFQSRHKDKEVRILELDCEVQATSAMLSINSINGMDIGDKIKSNGMAFSKDYKSKVVTLEEAGLIRYFKPPFNKEFVDTFLSSTHVKKYAEFLKKSRFDHVGFNIDISQECMAIRRPEDDVIIDHISRSWNLDTKKMERTFGDAPIGQYPGDLFLGKILATNYSSTNLV</sequence>
<dbReference type="EMBL" id="ADCX01000004">
    <property type="protein sequence ID" value="EFG27140.2"/>
    <property type="molecule type" value="Genomic_DNA"/>
</dbReference>
<name>W5IJD9_SCAIO</name>
<dbReference type="HOGENOM" id="CLU_747803_0_0_11"/>
<dbReference type="Proteomes" id="UP000005777">
    <property type="component" value="Unassembled WGS sequence"/>
</dbReference>
<comment type="caution">
    <text evidence="1">The sequence shown here is derived from an EMBL/GenBank/DDBJ whole genome shotgun (WGS) entry which is preliminary data.</text>
</comment>